<keyword evidence="13" id="KW-1185">Reference proteome</keyword>
<evidence type="ECO:0000256" key="4">
    <source>
        <dbReference type="ARBA" id="ARBA00022963"/>
    </source>
</evidence>
<gene>
    <name evidence="12" type="ORF">R5R35_008534</name>
</gene>
<dbReference type="GO" id="GO:0016788">
    <property type="term" value="F:hydrolase activity, acting on ester bonds"/>
    <property type="evidence" value="ECO:0007669"/>
    <property type="project" value="InterPro"/>
</dbReference>
<keyword evidence="3 7" id="KW-0378">Hydrolase</keyword>
<evidence type="ECO:0000313" key="13">
    <source>
        <dbReference type="Proteomes" id="UP001378592"/>
    </source>
</evidence>
<evidence type="ECO:0000313" key="12">
    <source>
        <dbReference type="EMBL" id="KAK7866019.1"/>
    </source>
</evidence>
<accession>A0AAN9VXM5</accession>
<dbReference type="FunFam" id="3.40.50.1820:FF:000021">
    <property type="entry name" value="Lipase"/>
    <property type="match status" value="1"/>
</dbReference>
<dbReference type="Proteomes" id="UP001378592">
    <property type="component" value="Unassembled WGS sequence"/>
</dbReference>
<feature type="signal peptide" evidence="10">
    <location>
        <begin position="1"/>
        <end position="23"/>
    </location>
</feature>
<keyword evidence="6" id="KW-0325">Glycoprotein</keyword>
<evidence type="ECO:0000259" key="11">
    <source>
        <dbReference type="Pfam" id="PF04083"/>
    </source>
</evidence>
<reference evidence="12 13" key="1">
    <citation type="submission" date="2024-03" db="EMBL/GenBank/DDBJ databases">
        <title>The genome assembly and annotation of the cricket Gryllus longicercus Weissman &amp; Gray.</title>
        <authorList>
            <person name="Szrajer S."/>
            <person name="Gray D."/>
            <person name="Ylla G."/>
        </authorList>
    </citation>
    <scope>NUCLEOTIDE SEQUENCE [LARGE SCALE GENOMIC DNA]</scope>
    <source>
        <strain evidence="12">DAG 2021-001</strain>
        <tissue evidence="12">Whole body minus gut</tissue>
    </source>
</reference>
<dbReference type="AlphaFoldDB" id="A0AAN9VXM5"/>
<dbReference type="EMBL" id="JAZDUA010000157">
    <property type="protein sequence ID" value="KAK7866019.1"/>
    <property type="molecule type" value="Genomic_DNA"/>
</dbReference>
<evidence type="ECO:0000256" key="2">
    <source>
        <dbReference type="ARBA" id="ARBA00022729"/>
    </source>
</evidence>
<evidence type="ECO:0000256" key="10">
    <source>
        <dbReference type="SAM" id="SignalP"/>
    </source>
</evidence>
<comment type="caution">
    <text evidence="12">The sequence shown here is derived from an EMBL/GenBank/DDBJ whole genome shotgun (WGS) entry which is preliminary data.</text>
</comment>
<evidence type="ECO:0000256" key="5">
    <source>
        <dbReference type="ARBA" id="ARBA00023098"/>
    </source>
</evidence>
<dbReference type="SUPFAM" id="SSF53474">
    <property type="entry name" value="alpha/beta-Hydrolases"/>
    <property type="match status" value="1"/>
</dbReference>
<dbReference type="InterPro" id="IPR029058">
    <property type="entry name" value="AB_hydrolase_fold"/>
</dbReference>
<evidence type="ECO:0000256" key="6">
    <source>
        <dbReference type="ARBA" id="ARBA00023180"/>
    </source>
</evidence>
<feature type="region of interest" description="Disordered" evidence="9">
    <location>
        <begin position="70"/>
        <end position="96"/>
    </location>
</feature>
<dbReference type="GO" id="GO:0016042">
    <property type="term" value="P:lipid catabolic process"/>
    <property type="evidence" value="ECO:0007669"/>
    <property type="project" value="UniProtKB-KW"/>
</dbReference>
<feature type="domain" description="Partial AB-hydrolase lipase" evidence="11">
    <location>
        <begin position="39"/>
        <end position="117"/>
    </location>
</feature>
<dbReference type="PIRSF" id="PIRSF000862">
    <property type="entry name" value="Steryl_ester_lip"/>
    <property type="match status" value="1"/>
</dbReference>
<dbReference type="Gene3D" id="3.40.50.1820">
    <property type="entry name" value="alpha/beta hydrolase"/>
    <property type="match status" value="1"/>
</dbReference>
<feature type="active site" description="Charge relay system" evidence="8">
    <location>
        <position position="399"/>
    </location>
</feature>
<proteinExistence type="inferred from homology"/>
<evidence type="ECO:0000256" key="8">
    <source>
        <dbReference type="PIRSR" id="PIRSR000862-1"/>
    </source>
</evidence>
<dbReference type="InterPro" id="IPR006693">
    <property type="entry name" value="AB_hydrolase_lipase"/>
</dbReference>
<organism evidence="12 13">
    <name type="scientific">Gryllus longicercus</name>
    <dbReference type="NCBI Taxonomy" id="2509291"/>
    <lineage>
        <taxon>Eukaryota</taxon>
        <taxon>Metazoa</taxon>
        <taxon>Ecdysozoa</taxon>
        <taxon>Arthropoda</taxon>
        <taxon>Hexapoda</taxon>
        <taxon>Insecta</taxon>
        <taxon>Pterygota</taxon>
        <taxon>Neoptera</taxon>
        <taxon>Polyneoptera</taxon>
        <taxon>Orthoptera</taxon>
        <taxon>Ensifera</taxon>
        <taxon>Gryllidea</taxon>
        <taxon>Grylloidea</taxon>
        <taxon>Gryllidae</taxon>
        <taxon>Gryllinae</taxon>
        <taxon>Gryllus</taxon>
    </lineage>
</organism>
<evidence type="ECO:0000256" key="3">
    <source>
        <dbReference type="ARBA" id="ARBA00022801"/>
    </source>
</evidence>
<comment type="similarity">
    <text evidence="1 7">Belongs to the AB hydrolase superfamily. Lipase family.</text>
</comment>
<protein>
    <recommendedName>
        <fullName evidence="7">Lipase</fullName>
    </recommendedName>
</protein>
<dbReference type="Pfam" id="PF04083">
    <property type="entry name" value="Abhydro_lipase"/>
    <property type="match status" value="1"/>
</dbReference>
<name>A0AAN9VXM5_9ORTH</name>
<evidence type="ECO:0000256" key="1">
    <source>
        <dbReference type="ARBA" id="ARBA00010701"/>
    </source>
</evidence>
<sequence>MELGMFSWRQAVVLLWLLPLLHADTEDSPYDPDVNLNTPQTIRRHGYPAEAHTVQTADGYILTMHRIPGGRARGDEEAEDEAPGARVGIPPGPTSRPRHRPVLLHHGLMGSSYAWILAGPGRGLAYLLADAGYDVWMANARGNIYSRAHASLPTYSSSPFWDFSFHEVGVYDLPAEMEYILQTTGASQLHYVGHSMGTTALFALAAARPRAAARLASAFALAPVVFVRHVKSPIRLLAPFARDAEYLAHLLGKGELLPHSKILKHLAKYGCELLPIDKTLCENMVFIICGYDPAQFDKALLPVMLSHSAQGASTKTAIHYAQMINSGKFQQFDYGAQENMKRYNSTAPPSYDLSKINVSTHLYYAANDWLASVMDVNSLYTDLQCKKSKYLVPFPTFNHLDFILAKDVKKLLYDDIIKQLQQEDNGSDKGYGILYPRF</sequence>
<dbReference type="InterPro" id="IPR025483">
    <property type="entry name" value="Lipase_euk"/>
</dbReference>
<evidence type="ECO:0000256" key="7">
    <source>
        <dbReference type="PIRNR" id="PIRNR000862"/>
    </source>
</evidence>
<feature type="chain" id="PRO_5042909090" description="Lipase" evidence="10">
    <location>
        <begin position="24"/>
        <end position="438"/>
    </location>
</feature>
<evidence type="ECO:0000256" key="9">
    <source>
        <dbReference type="SAM" id="MobiDB-lite"/>
    </source>
</evidence>
<keyword evidence="5" id="KW-0443">Lipid metabolism</keyword>
<keyword evidence="4 7" id="KW-0442">Lipid degradation</keyword>
<feature type="active site" description="Charge relay system" evidence="8">
    <location>
        <position position="368"/>
    </location>
</feature>
<feature type="active site" description="Nucleophile" evidence="8">
    <location>
        <position position="195"/>
    </location>
</feature>
<keyword evidence="2 10" id="KW-0732">Signal</keyword>
<dbReference type="PANTHER" id="PTHR11005">
    <property type="entry name" value="LYSOSOMAL ACID LIPASE-RELATED"/>
    <property type="match status" value="1"/>
</dbReference>